<name>A0ABT9HV22_9GAMM</name>
<feature type="chain" id="PRO_5046234614" evidence="1">
    <location>
        <begin position="20"/>
        <end position="274"/>
    </location>
</feature>
<evidence type="ECO:0000256" key="1">
    <source>
        <dbReference type="SAM" id="SignalP"/>
    </source>
</evidence>
<feature type="signal peptide" evidence="1">
    <location>
        <begin position="1"/>
        <end position="19"/>
    </location>
</feature>
<feature type="domain" description="NIDO" evidence="2">
    <location>
        <begin position="59"/>
        <end position="106"/>
    </location>
</feature>
<organism evidence="3 4">
    <name type="scientific">Rheinheimera baltica</name>
    <dbReference type="NCBI Taxonomy" id="67576"/>
    <lineage>
        <taxon>Bacteria</taxon>
        <taxon>Pseudomonadati</taxon>
        <taxon>Pseudomonadota</taxon>
        <taxon>Gammaproteobacteria</taxon>
        <taxon>Chromatiales</taxon>
        <taxon>Chromatiaceae</taxon>
        <taxon>Rheinheimera</taxon>
    </lineage>
</organism>
<feature type="domain" description="NIDO" evidence="2">
    <location>
        <begin position="112"/>
        <end position="236"/>
    </location>
</feature>
<dbReference type="InterPro" id="IPR003886">
    <property type="entry name" value="NIDO_dom"/>
</dbReference>
<evidence type="ECO:0000313" key="3">
    <source>
        <dbReference type="EMBL" id="MDP5134974.1"/>
    </source>
</evidence>
<reference evidence="3 4" key="1">
    <citation type="submission" date="2022-11" db="EMBL/GenBank/DDBJ databases">
        <title>Viruses from the air-sea interface of a natural surface slick.</title>
        <authorList>
            <person name="Rahlff J."/>
            <person name="Holmfeldt K."/>
        </authorList>
    </citation>
    <scope>NUCLEOTIDE SEQUENCE [LARGE SCALE GENOMIC DNA]</scope>
    <source>
        <strain evidence="3 4">SMS4</strain>
    </source>
</reference>
<accession>A0ABT9HV22</accession>
<keyword evidence="4" id="KW-1185">Reference proteome</keyword>
<protein>
    <submittedName>
        <fullName evidence="3">PEP-CTERM sorting domain-containing protein</fullName>
    </submittedName>
</protein>
<keyword evidence="1" id="KW-0732">Signal</keyword>
<dbReference type="EMBL" id="JAPJDZ010000005">
    <property type="protein sequence ID" value="MDP5134974.1"/>
    <property type="molecule type" value="Genomic_DNA"/>
</dbReference>
<sequence>MLKKALATGILTLSLCAPAFGGAITAGFNDFTLNPNDDGSTGAVSIGFDVDFFGLVFSQLFVNNNGNITFDSPLSTFTPFDLTSTGRQIIAPFFGDVDTSENGSPVTYGYGSFDGMDAFGVNWVNVDYFSSSITHTNFNSFQLLLVNRNDIAVGDFDIIFNYDSILWEAGTASDSDANGLGGSSARVGFSNGTGNAGTFFELQGSAINGALLNGGANSLIDGRLNSNMDGRYIFNARNGDITAEPNPVPESGTMILLATGLLLIGSRKLLKRKA</sequence>
<comment type="caution">
    <text evidence="3">The sequence shown here is derived from an EMBL/GenBank/DDBJ whole genome shotgun (WGS) entry which is preliminary data.</text>
</comment>
<dbReference type="NCBIfam" id="TIGR02595">
    <property type="entry name" value="PEP_CTERM"/>
    <property type="match status" value="1"/>
</dbReference>
<dbReference type="InterPro" id="IPR013424">
    <property type="entry name" value="Ice-binding_C"/>
</dbReference>
<gene>
    <name evidence="3" type="ORF">ORJ04_03310</name>
</gene>
<dbReference type="RefSeq" id="WP_305973797.1">
    <property type="nucleotide sequence ID" value="NZ_JAPJDZ010000005.1"/>
</dbReference>
<dbReference type="Pfam" id="PF06119">
    <property type="entry name" value="NIDO"/>
    <property type="match status" value="2"/>
</dbReference>
<evidence type="ECO:0000259" key="2">
    <source>
        <dbReference type="Pfam" id="PF06119"/>
    </source>
</evidence>
<evidence type="ECO:0000313" key="4">
    <source>
        <dbReference type="Proteomes" id="UP001231109"/>
    </source>
</evidence>
<proteinExistence type="predicted"/>
<dbReference type="Proteomes" id="UP001231109">
    <property type="component" value="Unassembled WGS sequence"/>
</dbReference>